<evidence type="ECO:0000256" key="5">
    <source>
        <dbReference type="SAM" id="MobiDB-lite"/>
    </source>
</evidence>
<dbReference type="InterPro" id="IPR019931">
    <property type="entry name" value="LPXTG_anchor"/>
</dbReference>
<keyword evidence="1" id="KW-0134">Cell wall</keyword>
<accession>A0A387BU13</accession>
<evidence type="ECO:0000256" key="3">
    <source>
        <dbReference type="ARBA" id="ARBA00022729"/>
    </source>
</evidence>
<gene>
    <name evidence="8" type="ORF">D7I46_07285</name>
</gene>
<dbReference type="AlphaFoldDB" id="A0A387BU13"/>
<evidence type="ECO:0000313" key="8">
    <source>
        <dbReference type="EMBL" id="AYG01951.1"/>
    </source>
</evidence>
<keyword evidence="2" id="KW-0964">Secreted</keyword>
<name>A0A387BU13_9LACT</name>
<evidence type="ECO:0000256" key="4">
    <source>
        <dbReference type="ARBA" id="ARBA00023088"/>
    </source>
</evidence>
<feature type="compositionally biased region" description="Low complexity" evidence="5">
    <location>
        <begin position="1"/>
        <end position="20"/>
    </location>
</feature>
<keyword evidence="6" id="KW-0812">Transmembrane</keyword>
<dbReference type="Proteomes" id="UP000269374">
    <property type="component" value="Chromosome"/>
</dbReference>
<evidence type="ECO:0000256" key="6">
    <source>
        <dbReference type="SAM" id="Phobius"/>
    </source>
</evidence>
<feature type="region of interest" description="Disordered" evidence="5">
    <location>
        <begin position="1"/>
        <end position="60"/>
    </location>
</feature>
<protein>
    <submittedName>
        <fullName evidence="8">LPXTG cell wall anchor domain-containing protein</fullName>
    </submittedName>
</protein>
<keyword evidence="4" id="KW-0572">Peptidoglycan-anchor</keyword>
<reference evidence="8 9" key="1">
    <citation type="submission" date="2018-09" db="EMBL/GenBank/DDBJ databases">
        <title>Genome sequencing of strain 1JSPR-7.</title>
        <authorList>
            <person name="Heo J."/>
            <person name="Kim S.-J."/>
            <person name="Kwon S.-W."/>
        </authorList>
    </citation>
    <scope>NUCLEOTIDE SEQUENCE [LARGE SCALE GENOMIC DNA]</scope>
    <source>
        <strain evidence="8 9">1JSPR-7</strain>
    </source>
</reference>
<feature type="domain" description="Gram-positive cocci surface proteins LPxTG" evidence="7">
    <location>
        <begin position="50"/>
        <end position="89"/>
    </location>
</feature>
<dbReference type="NCBIfam" id="TIGR01167">
    <property type="entry name" value="LPXTG_anchor"/>
    <property type="match status" value="1"/>
</dbReference>
<keyword evidence="6" id="KW-1133">Transmembrane helix</keyword>
<dbReference type="Pfam" id="PF00746">
    <property type="entry name" value="Gram_pos_anchor"/>
    <property type="match status" value="1"/>
</dbReference>
<keyword evidence="6" id="KW-0472">Membrane</keyword>
<organism evidence="8 9">
    <name type="scientific">Lactococcus allomyrinae</name>
    <dbReference type="NCBI Taxonomy" id="2419773"/>
    <lineage>
        <taxon>Bacteria</taxon>
        <taxon>Bacillati</taxon>
        <taxon>Bacillota</taxon>
        <taxon>Bacilli</taxon>
        <taxon>Lactobacillales</taxon>
        <taxon>Streptococcaceae</taxon>
        <taxon>Lactococcus</taxon>
    </lineage>
</organism>
<feature type="transmembrane region" description="Helical" evidence="6">
    <location>
        <begin position="59"/>
        <end position="78"/>
    </location>
</feature>
<dbReference type="KEGG" id="lact:D7I46_07285"/>
<dbReference type="PROSITE" id="PS50847">
    <property type="entry name" value="GRAM_POS_ANCHORING"/>
    <property type="match status" value="1"/>
</dbReference>
<evidence type="ECO:0000259" key="7">
    <source>
        <dbReference type="PROSITE" id="PS50847"/>
    </source>
</evidence>
<feature type="compositionally biased region" description="Low complexity" evidence="5">
    <location>
        <begin position="28"/>
        <end position="49"/>
    </location>
</feature>
<keyword evidence="9" id="KW-1185">Reference proteome</keyword>
<proteinExistence type="predicted"/>
<keyword evidence="3" id="KW-0732">Signal</keyword>
<evidence type="ECO:0000256" key="2">
    <source>
        <dbReference type="ARBA" id="ARBA00022525"/>
    </source>
</evidence>
<evidence type="ECO:0000313" key="9">
    <source>
        <dbReference type="Proteomes" id="UP000269374"/>
    </source>
</evidence>
<sequence>MSLSTSTSSSDSMSLSTSLSSGGGNTGTSGTSNSSNGGSSGTSNGMVNSLPKTGETNDALATGTGWATLLGAIGATLFGRKRKKEERDGE</sequence>
<evidence type="ECO:0000256" key="1">
    <source>
        <dbReference type="ARBA" id="ARBA00022512"/>
    </source>
</evidence>
<dbReference type="EMBL" id="CP032627">
    <property type="protein sequence ID" value="AYG01951.1"/>
    <property type="molecule type" value="Genomic_DNA"/>
</dbReference>